<protein>
    <submittedName>
        <fullName evidence="2">GNAT family N-acetyltransferase</fullName>
    </submittedName>
</protein>
<dbReference type="PANTHER" id="PTHR43415">
    <property type="entry name" value="SPERMIDINE N(1)-ACETYLTRANSFERASE"/>
    <property type="match status" value="1"/>
</dbReference>
<comment type="caution">
    <text evidence="2">The sequence shown here is derived from an EMBL/GenBank/DDBJ whole genome shotgun (WGS) entry which is preliminary data.</text>
</comment>
<gene>
    <name evidence="2" type="ORF">JJB09_01590</name>
</gene>
<dbReference type="PANTHER" id="PTHR43415:SF3">
    <property type="entry name" value="GNAT-FAMILY ACETYLTRANSFERASE"/>
    <property type="match status" value="1"/>
</dbReference>
<dbReference type="Gene3D" id="3.40.630.30">
    <property type="match status" value="1"/>
</dbReference>
<dbReference type="EMBL" id="JAEQNC010000001">
    <property type="protein sequence ID" value="MBL0370710.1"/>
    <property type="molecule type" value="Genomic_DNA"/>
</dbReference>
<evidence type="ECO:0000259" key="1">
    <source>
        <dbReference type="PROSITE" id="PS51186"/>
    </source>
</evidence>
<evidence type="ECO:0000313" key="2">
    <source>
        <dbReference type="EMBL" id="MBL0370710.1"/>
    </source>
</evidence>
<dbReference type="InterPro" id="IPR016181">
    <property type="entry name" value="Acyl_CoA_acyltransferase"/>
</dbReference>
<dbReference type="AlphaFoldDB" id="A0A936YQW6"/>
<name>A0A936YQW6_9HYPH</name>
<evidence type="ECO:0000313" key="3">
    <source>
        <dbReference type="Proteomes" id="UP000633219"/>
    </source>
</evidence>
<dbReference type="GO" id="GO:0016747">
    <property type="term" value="F:acyltransferase activity, transferring groups other than amino-acyl groups"/>
    <property type="evidence" value="ECO:0007669"/>
    <property type="project" value="InterPro"/>
</dbReference>
<dbReference type="PROSITE" id="PS51186">
    <property type="entry name" value="GNAT"/>
    <property type="match status" value="1"/>
</dbReference>
<dbReference type="Pfam" id="PF00583">
    <property type="entry name" value="Acetyltransf_1"/>
    <property type="match status" value="1"/>
</dbReference>
<feature type="domain" description="N-acetyltransferase" evidence="1">
    <location>
        <begin position="7"/>
        <end position="152"/>
    </location>
</feature>
<reference evidence="2" key="1">
    <citation type="submission" date="2021-01" db="EMBL/GenBank/DDBJ databases">
        <title>Rhizobium sp. strain KVB221 16S ribosomal RNA gene Genome sequencing and assembly.</title>
        <authorList>
            <person name="Kang M."/>
        </authorList>
    </citation>
    <scope>NUCLEOTIDE SEQUENCE</scope>
    <source>
        <strain evidence="2">KVB221</strain>
    </source>
</reference>
<sequence>MQNAPSTDIRRAIVTDISAIMQIERQPGYELLVGRWEADQHFRNITDRNFRYLVADSDNGRPIAFAALSGFEKGNGLVLINRLIVKTPGMGVGKQFLRAVMAFVFENTQTQRLWLRVVPDNTRARHVYQLLGFSDEGVLEKAGTRPDGVRVDLAVMSIQRAAWEASLPPS</sequence>
<dbReference type="RefSeq" id="WP_201652100.1">
    <property type="nucleotide sequence ID" value="NZ_JAEQNC010000001.1"/>
</dbReference>
<organism evidence="2 3">
    <name type="scientific">Rhizobium setariae</name>
    <dbReference type="NCBI Taxonomy" id="2801340"/>
    <lineage>
        <taxon>Bacteria</taxon>
        <taxon>Pseudomonadati</taxon>
        <taxon>Pseudomonadota</taxon>
        <taxon>Alphaproteobacteria</taxon>
        <taxon>Hyphomicrobiales</taxon>
        <taxon>Rhizobiaceae</taxon>
        <taxon>Rhizobium/Agrobacterium group</taxon>
        <taxon>Rhizobium</taxon>
    </lineage>
</organism>
<accession>A0A936YQW6</accession>
<dbReference type="InterPro" id="IPR000182">
    <property type="entry name" value="GNAT_dom"/>
</dbReference>
<dbReference type="SUPFAM" id="SSF55729">
    <property type="entry name" value="Acyl-CoA N-acyltransferases (Nat)"/>
    <property type="match status" value="1"/>
</dbReference>
<proteinExistence type="predicted"/>
<keyword evidence="3" id="KW-1185">Reference proteome</keyword>
<dbReference type="Proteomes" id="UP000633219">
    <property type="component" value="Unassembled WGS sequence"/>
</dbReference>
<dbReference type="CDD" id="cd04301">
    <property type="entry name" value="NAT_SF"/>
    <property type="match status" value="1"/>
</dbReference>